<organism evidence="3 4">
    <name type="scientific">Oesophagostomum dentatum</name>
    <name type="common">Nodular worm</name>
    <dbReference type="NCBI Taxonomy" id="61180"/>
    <lineage>
        <taxon>Eukaryota</taxon>
        <taxon>Metazoa</taxon>
        <taxon>Ecdysozoa</taxon>
        <taxon>Nematoda</taxon>
        <taxon>Chromadorea</taxon>
        <taxon>Rhabditida</taxon>
        <taxon>Rhabditina</taxon>
        <taxon>Rhabditomorpha</taxon>
        <taxon>Strongyloidea</taxon>
        <taxon>Strongylidae</taxon>
        <taxon>Oesophagostomum</taxon>
    </lineage>
</organism>
<dbReference type="AlphaFoldDB" id="A0A0B1TCH9"/>
<evidence type="ECO:0008006" key="5">
    <source>
        <dbReference type="Google" id="ProtNLM"/>
    </source>
</evidence>
<dbReference type="InterPro" id="IPR051468">
    <property type="entry name" value="Fungal_SecMetab_SDRs"/>
</dbReference>
<dbReference type="GO" id="GO:0016491">
    <property type="term" value="F:oxidoreductase activity"/>
    <property type="evidence" value="ECO:0007669"/>
    <property type="project" value="UniProtKB-KW"/>
</dbReference>
<dbReference type="OrthoDB" id="7289984at2759"/>
<proteinExistence type="predicted"/>
<sequence>MAPYSVLITGANRGMGLGLVKYFLKDKDIQHVIATAREPSSAKELNEITDMRLTVLKLDVTSDESIDELYSQVSICRKDRRSAKLSMLQSALNSIMKTMSVDLAPEHILVAMFCPGWVKTDMGGPNAHLQIEESMEQLVPSMYKLTKEHHGGYFNRDLTAIAF</sequence>
<keyword evidence="4" id="KW-1185">Reference proteome</keyword>
<keyword evidence="2" id="KW-0560">Oxidoreductase</keyword>
<dbReference type="PANTHER" id="PTHR43544">
    <property type="entry name" value="SHORT-CHAIN DEHYDROGENASE/REDUCTASE"/>
    <property type="match status" value="1"/>
</dbReference>
<name>A0A0B1TCH9_OESDE</name>
<reference evidence="3 4" key="1">
    <citation type="submission" date="2014-03" db="EMBL/GenBank/DDBJ databases">
        <title>Draft genome of the hookworm Oesophagostomum dentatum.</title>
        <authorList>
            <person name="Mitreva M."/>
        </authorList>
    </citation>
    <scope>NUCLEOTIDE SEQUENCE [LARGE SCALE GENOMIC DNA]</scope>
    <source>
        <strain evidence="3 4">OD-Hann</strain>
    </source>
</reference>
<evidence type="ECO:0000313" key="3">
    <source>
        <dbReference type="EMBL" id="KHJ94989.1"/>
    </source>
</evidence>
<gene>
    <name evidence="3" type="ORF">OESDEN_05072</name>
</gene>
<dbReference type="EMBL" id="KN550121">
    <property type="protein sequence ID" value="KHJ94989.1"/>
    <property type="molecule type" value="Genomic_DNA"/>
</dbReference>
<accession>A0A0B1TCH9</accession>
<dbReference type="Pfam" id="PF00106">
    <property type="entry name" value="adh_short"/>
    <property type="match status" value="1"/>
</dbReference>
<dbReference type="GO" id="GO:0005737">
    <property type="term" value="C:cytoplasm"/>
    <property type="evidence" value="ECO:0007669"/>
    <property type="project" value="TreeGrafter"/>
</dbReference>
<protein>
    <recommendedName>
        <fullName evidence="5">Oxidoreductase, short chain dehydrogenase/reductase family protein</fullName>
    </recommendedName>
</protein>
<dbReference type="Gene3D" id="3.40.50.720">
    <property type="entry name" value="NAD(P)-binding Rossmann-like Domain"/>
    <property type="match status" value="2"/>
</dbReference>
<dbReference type="Proteomes" id="UP000053660">
    <property type="component" value="Unassembled WGS sequence"/>
</dbReference>
<dbReference type="InterPro" id="IPR036291">
    <property type="entry name" value="NAD(P)-bd_dom_sf"/>
</dbReference>
<evidence type="ECO:0000313" key="4">
    <source>
        <dbReference type="Proteomes" id="UP000053660"/>
    </source>
</evidence>
<dbReference type="InterPro" id="IPR002347">
    <property type="entry name" value="SDR_fam"/>
</dbReference>
<dbReference type="PRINTS" id="PR00081">
    <property type="entry name" value="GDHRDH"/>
</dbReference>
<evidence type="ECO:0000256" key="2">
    <source>
        <dbReference type="ARBA" id="ARBA00023002"/>
    </source>
</evidence>
<dbReference type="SUPFAM" id="SSF51735">
    <property type="entry name" value="NAD(P)-binding Rossmann-fold domains"/>
    <property type="match status" value="1"/>
</dbReference>
<evidence type="ECO:0000256" key="1">
    <source>
        <dbReference type="ARBA" id="ARBA00022857"/>
    </source>
</evidence>
<dbReference type="PANTHER" id="PTHR43544:SF7">
    <property type="entry name" value="NADB-LER2"/>
    <property type="match status" value="1"/>
</dbReference>
<keyword evidence="1" id="KW-0521">NADP</keyword>